<proteinExistence type="predicted"/>
<feature type="compositionally biased region" description="Basic residues" evidence="1">
    <location>
        <begin position="213"/>
        <end position="230"/>
    </location>
</feature>
<dbReference type="HOGENOM" id="CLU_1204741_0_0_1"/>
<evidence type="ECO:0000313" key="3">
    <source>
        <dbReference type="EMBL" id="EWC45739.1"/>
    </source>
</evidence>
<feature type="region of interest" description="Disordered" evidence="1">
    <location>
        <begin position="37"/>
        <end position="92"/>
    </location>
</feature>
<feature type="compositionally biased region" description="Polar residues" evidence="1">
    <location>
        <begin position="199"/>
        <end position="212"/>
    </location>
</feature>
<protein>
    <recommendedName>
        <fullName evidence="2">RRN6 K-rich C-terminal domain-containing protein</fullName>
    </recommendedName>
</protein>
<dbReference type="EMBL" id="KI966424">
    <property type="protein sequence ID" value="EWC45739.1"/>
    <property type="molecule type" value="Genomic_DNA"/>
</dbReference>
<accession>W7HRD5</accession>
<organism evidence="3 4">
    <name type="scientific">Drechslerella stenobrocha 248</name>
    <dbReference type="NCBI Taxonomy" id="1043628"/>
    <lineage>
        <taxon>Eukaryota</taxon>
        <taxon>Fungi</taxon>
        <taxon>Dikarya</taxon>
        <taxon>Ascomycota</taxon>
        <taxon>Pezizomycotina</taxon>
        <taxon>Orbiliomycetes</taxon>
        <taxon>Orbiliales</taxon>
        <taxon>Orbiliaceae</taxon>
        <taxon>Drechslerella</taxon>
    </lineage>
</organism>
<feature type="region of interest" description="Disordered" evidence="1">
    <location>
        <begin position="193"/>
        <end position="230"/>
    </location>
</feature>
<dbReference type="AlphaFoldDB" id="W7HRD5"/>
<feature type="domain" description="RRN6 K-rich C-terminal" evidence="2">
    <location>
        <begin position="114"/>
        <end position="230"/>
    </location>
</feature>
<evidence type="ECO:0000313" key="4">
    <source>
        <dbReference type="Proteomes" id="UP000024837"/>
    </source>
</evidence>
<evidence type="ECO:0000256" key="1">
    <source>
        <dbReference type="SAM" id="MobiDB-lite"/>
    </source>
</evidence>
<gene>
    <name evidence="3" type="ORF">DRE_05076</name>
</gene>
<evidence type="ECO:0000259" key="2">
    <source>
        <dbReference type="Pfam" id="PF20639"/>
    </source>
</evidence>
<feature type="compositionally biased region" description="Basic residues" evidence="1">
    <location>
        <begin position="147"/>
        <end position="160"/>
    </location>
</feature>
<feature type="compositionally biased region" description="Polar residues" evidence="1">
    <location>
        <begin position="69"/>
        <end position="78"/>
    </location>
</feature>
<dbReference type="Proteomes" id="UP000024837">
    <property type="component" value="Unassembled WGS sequence"/>
</dbReference>
<dbReference type="InterPro" id="IPR048536">
    <property type="entry name" value="Rrn6_K-rich"/>
</dbReference>
<dbReference type="Pfam" id="PF20639">
    <property type="entry name" value="Rrn6_K-rich"/>
    <property type="match status" value="1"/>
</dbReference>
<keyword evidence="4" id="KW-1185">Reference proteome</keyword>
<dbReference type="OrthoDB" id="5425052at2759"/>
<sequence>MRLRRERLARMLSVDIGLSSLGAYPKLEQIQMVPPMGSGSGVEAGEGQSTPASLRIPLTSMPEDDADSSAGSLGTLETNGRDSSRGRMANPSPKMFLEAFSPVTHAGGDSDLDALLNDWDIEQLPDQYQWRTLSSIQHQAFEDPRRSRSNSRGKPRRRRTMSVDAGKQMQNVSLPDGSTMTEPVARVEIATAFPRPPVHTTSGKLFSASQVQKGHHRESRRMKKRRTEGF</sequence>
<feature type="region of interest" description="Disordered" evidence="1">
    <location>
        <begin position="139"/>
        <end position="164"/>
    </location>
</feature>
<reference evidence="3 4" key="1">
    <citation type="submission" date="2013-05" db="EMBL/GenBank/DDBJ databases">
        <title>Drechslerella stenobrocha genome reveals carnivorous origination and mechanical trapping mechanism of predatory fungi.</title>
        <authorList>
            <person name="Liu X."/>
            <person name="Zhang W."/>
            <person name="Liu K."/>
        </authorList>
    </citation>
    <scope>NUCLEOTIDE SEQUENCE [LARGE SCALE GENOMIC DNA]</scope>
    <source>
        <strain evidence="3 4">248</strain>
    </source>
</reference>
<name>W7HRD5_9PEZI</name>